<dbReference type="SUPFAM" id="SSF52743">
    <property type="entry name" value="Subtilisin-like"/>
    <property type="match status" value="1"/>
</dbReference>
<reference evidence="7 8" key="1">
    <citation type="submission" date="2018-04" db="EMBL/GenBank/DDBJ databases">
        <title>Genomic Encyclopedia of Archaeal and Bacterial Type Strains, Phase II (KMG-II): from individual species to whole genera.</title>
        <authorList>
            <person name="Goeker M."/>
        </authorList>
    </citation>
    <scope>NUCLEOTIDE SEQUENCE [LARGE SCALE GENOMIC DNA]</scope>
    <source>
        <strain evidence="7 8">DSM 100977</strain>
    </source>
</reference>
<dbReference type="PRINTS" id="PR00313">
    <property type="entry name" value="CABNDNGRPT"/>
</dbReference>
<evidence type="ECO:0000256" key="4">
    <source>
        <dbReference type="PIRSR" id="PIRSR615500-1"/>
    </source>
</evidence>
<feature type="active site" description="Charge relay system" evidence="4 5">
    <location>
        <position position="255"/>
    </location>
</feature>
<dbReference type="PANTHER" id="PTHR42884:SF14">
    <property type="entry name" value="NEUROENDOCRINE CONVERTASE 1"/>
    <property type="match status" value="1"/>
</dbReference>
<dbReference type="GO" id="GO:0016020">
    <property type="term" value="C:membrane"/>
    <property type="evidence" value="ECO:0007669"/>
    <property type="project" value="TreeGrafter"/>
</dbReference>
<dbReference type="SUPFAM" id="SSF51120">
    <property type="entry name" value="beta-Roll"/>
    <property type="match status" value="2"/>
</dbReference>
<dbReference type="AlphaFoldDB" id="A0A2T6BNR5"/>
<dbReference type="GO" id="GO:0005737">
    <property type="term" value="C:cytoplasm"/>
    <property type="evidence" value="ECO:0007669"/>
    <property type="project" value="UniProtKB-ARBA"/>
</dbReference>
<sequence>MVSFSDPLFSSQWHLNLINVRDVWRDYSGEGVVVGVFDDGVDFNHEDLDDNFDARLNIVTNGFNWNPFPNTMENGHGTAVAGLIAAEAGNGRGGVGVAHGATIGAVDVFDDVDLNGLDAERALYHTSNFDIASNSWGYTPLFFELSPYDDFASSIIPAYQNAAEVGRGGLGTVIVQAAGNDTLNVQGSGEHTTRFAITVAATDRNNWVEDYSNYGTGILISAPSGSVTTDISGRGGYANGNYTTASGPSAFGGTSASTPIVSGVIALMLDANEQLGWRDVNSILAMSASQTGSTFGSTHSGFEQGDWFANASGNWNGGGATFHMSYGYGIVDALAAVRMAEAWVHMTDGAATSLNEVSRSYFNGTDVRIPSIGSIESSIMVTDEDIEIDYVNVTVSIRHSYGSNLEAFLVSPSGQEYMLFQNPGHSQTMDYGWTYTLGVAALVGESSLGEWTLRIEDEVSGYSGTLRSFELEFYGTQADKNDIHHFTNDFLEVATVDPDRRTITDTDGGIDWLNMAAVSRNIVADLDQSIQVSAETWVNLTAGQFENIFSGDGNDVLTGSTGANEIHSGRGNDIIYGGGGADTIYGGDGFDRIETGAADDFIFGGDSAADLRDEIKAGAGDDYIDAGYGNDEVYGGAGDDTILGGFGVDRLIGQAGNDVITGSAFSDLIFGGDGDDFVNGGFGSDRINGGNGADDFYHIGVLGHGSDWIQDYDSAEGDVLLFGNSSASVDEFQVNYAETARAGLAGDMEAFVIYRPTGQILWALIDGDVQDEINLQIGGDIFNIA</sequence>
<evidence type="ECO:0000256" key="3">
    <source>
        <dbReference type="ARBA" id="ARBA00022825"/>
    </source>
</evidence>
<dbReference type="SUPFAM" id="SSF49785">
    <property type="entry name" value="Galactose-binding domain-like"/>
    <property type="match status" value="1"/>
</dbReference>
<dbReference type="PROSITE" id="PS00137">
    <property type="entry name" value="SUBTILASE_HIS"/>
    <property type="match status" value="1"/>
</dbReference>
<dbReference type="Pfam" id="PF00082">
    <property type="entry name" value="Peptidase_S8"/>
    <property type="match status" value="1"/>
</dbReference>
<evidence type="ECO:0000256" key="5">
    <source>
        <dbReference type="PROSITE-ProRule" id="PRU01240"/>
    </source>
</evidence>
<dbReference type="GO" id="GO:0004252">
    <property type="term" value="F:serine-type endopeptidase activity"/>
    <property type="evidence" value="ECO:0007669"/>
    <property type="project" value="UniProtKB-UniRule"/>
</dbReference>
<dbReference type="Pfam" id="PF01483">
    <property type="entry name" value="P_proprotein"/>
    <property type="match status" value="1"/>
</dbReference>
<dbReference type="PRINTS" id="PR00723">
    <property type="entry name" value="SUBTILISIN"/>
</dbReference>
<evidence type="ECO:0000313" key="7">
    <source>
        <dbReference type="EMBL" id="PTX57723.1"/>
    </source>
</evidence>
<dbReference type="Gene3D" id="2.60.120.260">
    <property type="entry name" value="Galactose-binding domain-like"/>
    <property type="match status" value="1"/>
</dbReference>
<keyword evidence="2 5" id="KW-0378">Hydrolase</keyword>
<dbReference type="EMBL" id="QBKS01000001">
    <property type="protein sequence ID" value="PTX57723.1"/>
    <property type="molecule type" value="Genomic_DNA"/>
</dbReference>
<keyword evidence="8" id="KW-1185">Reference proteome</keyword>
<keyword evidence="3 5" id="KW-0720">Serine protease</keyword>
<feature type="active site" description="Charge relay system" evidence="4 5">
    <location>
        <position position="38"/>
    </location>
</feature>
<dbReference type="InterPro" id="IPR036852">
    <property type="entry name" value="Peptidase_S8/S53_dom_sf"/>
</dbReference>
<feature type="domain" description="P/Homo B" evidence="6">
    <location>
        <begin position="350"/>
        <end position="479"/>
    </location>
</feature>
<dbReference type="InterPro" id="IPR001343">
    <property type="entry name" value="Hemolysn_Ca-bd"/>
</dbReference>
<dbReference type="GO" id="GO:0005509">
    <property type="term" value="F:calcium ion binding"/>
    <property type="evidence" value="ECO:0007669"/>
    <property type="project" value="InterPro"/>
</dbReference>
<proteinExistence type="inferred from homology"/>
<dbReference type="InterPro" id="IPR000209">
    <property type="entry name" value="Peptidase_S8/S53_dom"/>
</dbReference>
<evidence type="ECO:0000256" key="1">
    <source>
        <dbReference type="ARBA" id="ARBA00022670"/>
    </source>
</evidence>
<dbReference type="OrthoDB" id="9795675at2"/>
<dbReference type="InterPro" id="IPR022398">
    <property type="entry name" value="Peptidase_S8_His-AS"/>
</dbReference>
<dbReference type="PROSITE" id="PS00138">
    <property type="entry name" value="SUBTILASE_SER"/>
    <property type="match status" value="1"/>
</dbReference>
<dbReference type="PROSITE" id="PS00330">
    <property type="entry name" value="HEMOLYSIN_CALCIUM"/>
    <property type="match status" value="1"/>
</dbReference>
<dbReference type="Gene3D" id="3.40.50.200">
    <property type="entry name" value="Peptidase S8/S53 domain"/>
    <property type="match status" value="1"/>
</dbReference>
<name>A0A2T6BNR5_9RHOB</name>
<dbReference type="RefSeq" id="WP_107845799.1">
    <property type="nucleotide sequence ID" value="NZ_QBKS01000001.1"/>
</dbReference>
<dbReference type="Gene3D" id="2.150.10.10">
    <property type="entry name" value="Serralysin-like metalloprotease, C-terminal"/>
    <property type="match status" value="3"/>
</dbReference>
<protein>
    <submittedName>
        <fullName evidence="7">Subtilisin-like proprotein convertase family protein</fullName>
    </submittedName>
</protein>
<evidence type="ECO:0000259" key="6">
    <source>
        <dbReference type="PROSITE" id="PS51829"/>
    </source>
</evidence>
<comment type="similarity">
    <text evidence="5">Belongs to the peptidase S8 family.</text>
</comment>
<evidence type="ECO:0000256" key="2">
    <source>
        <dbReference type="ARBA" id="ARBA00022801"/>
    </source>
</evidence>
<dbReference type="InterPro" id="IPR015500">
    <property type="entry name" value="Peptidase_S8_subtilisin-rel"/>
</dbReference>
<feature type="active site" description="Charge relay system" evidence="4 5">
    <location>
        <position position="76"/>
    </location>
</feature>
<dbReference type="GO" id="GO:0016485">
    <property type="term" value="P:protein processing"/>
    <property type="evidence" value="ECO:0007669"/>
    <property type="project" value="TreeGrafter"/>
</dbReference>
<dbReference type="PROSITE" id="PS51829">
    <property type="entry name" value="P_HOMO_B"/>
    <property type="match status" value="1"/>
</dbReference>
<dbReference type="InterPro" id="IPR002884">
    <property type="entry name" value="P_dom"/>
</dbReference>
<dbReference type="InterPro" id="IPR018511">
    <property type="entry name" value="Hemolysin-typ_Ca-bd_CS"/>
</dbReference>
<gene>
    <name evidence="7" type="ORF">C8N43_2394</name>
</gene>
<dbReference type="Proteomes" id="UP000243978">
    <property type="component" value="Unassembled WGS sequence"/>
</dbReference>
<dbReference type="InterPro" id="IPR023828">
    <property type="entry name" value="Peptidase_S8_Ser-AS"/>
</dbReference>
<organism evidence="7 8">
    <name type="scientific">Litoreibacter ponti</name>
    <dbReference type="NCBI Taxonomy" id="1510457"/>
    <lineage>
        <taxon>Bacteria</taxon>
        <taxon>Pseudomonadati</taxon>
        <taxon>Pseudomonadota</taxon>
        <taxon>Alphaproteobacteria</taxon>
        <taxon>Rhodobacterales</taxon>
        <taxon>Roseobacteraceae</taxon>
        <taxon>Litoreibacter</taxon>
    </lineage>
</organism>
<dbReference type="Pfam" id="PF00353">
    <property type="entry name" value="HemolysinCabind"/>
    <property type="match status" value="3"/>
</dbReference>
<evidence type="ECO:0000313" key="8">
    <source>
        <dbReference type="Proteomes" id="UP000243978"/>
    </source>
</evidence>
<dbReference type="PANTHER" id="PTHR42884">
    <property type="entry name" value="PROPROTEIN CONVERTASE SUBTILISIN/KEXIN-RELATED"/>
    <property type="match status" value="1"/>
</dbReference>
<dbReference type="InterPro" id="IPR011049">
    <property type="entry name" value="Serralysin-like_metalloprot_C"/>
</dbReference>
<accession>A0A2T6BNR5</accession>
<dbReference type="GO" id="GO:0012505">
    <property type="term" value="C:endomembrane system"/>
    <property type="evidence" value="ECO:0007669"/>
    <property type="project" value="UniProtKB-ARBA"/>
</dbReference>
<dbReference type="PROSITE" id="PS51892">
    <property type="entry name" value="SUBTILASE"/>
    <property type="match status" value="1"/>
</dbReference>
<keyword evidence="1 5" id="KW-0645">Protease</keyword>
<dbReference type="InterPro" id="IPR008979">
    <property type="entry name" value="Galactose-bd-like_sf"/>
</dbReference>
<comment type="caution">
    <text evidence="7">The sequence shown here is derived from an EMBL/GenBank/DDBJ whole genome shotgun (WGS) entry which is preliminary data.</text>
</comment>